<dbReference type="CDD" id="cd00073">
    <property type="entry name" value="H15"/>
    <property type="match status" value="1"/>
</dbReference>
<keyword evidence="2" id="KW-0238">DNA-binding</keyword>
<dbReference type="Proteomes" id="UP000188268">
    <property type="component" value="Unassembled WGS sequence"/>
</dbReference>
<dbReference type="GO" id="GO:0003690">
    <property type="term" value="F:double-stranded DNA binding"/>
    <property type="evidence" value="ECO:0007669"/>
    <property type="project" value="TreeGrafter"/>
</dbReference>
<evidence type="ECO:0000256" key="2">
    <source>
        <dbReference type="ARBA" id="ARBA00023125"/>
    </source>
</evidence>
<dbReference type="OrthoDB" id="1110759at2759"/>
<dbReference type="Pfam" id="PF00538">
    <property type="entry name" value="Linker_histone"/>
    <property type="match status" value="1"/>
</dbReference>
<dbReference type="PROSITE" id="PS51504">
    <property type="entry name" value="H15"/>
    <property type="match status" value="1"/>
</dbReference>
<name>A0A1R3K6A5_COCAP</name>
<organism evidence="5 6">
    <name type="scientific">Corchorus capsularis</name>
    <name type="common">Jute</name>
    <dbReference type="NCBI Taxonomy" id="210143"/>
    <lineage>
        <taxon>Eukaryota</taxon>
        <taxon>Viridiplantae</taxon>
        <taxon>Streptophyta</taxon>
        <taxon>Embryophyta</taxon>
        <taxon>Tracheophyta</taxon>
        <taxon>Spermatophyta</taxon>
        <taxon>Magnoliopsida</taxon>
        <taxon>eudicotyledons</taxon>
        <taxon>Gunneridae</taxon>
        <taxon>Pentapetalae</taxon>
        <taxon>rosids</taxon>
        <taxon>malvids</taxon>
        <taxon>Malvales</taxon>
        <taxon>Malvaceae</taxon>
        <taxon>Grewioideae</taxon>
        <taxon>Apeibeae</taxon>
        <taxon>Corchorus</taxon>
    </lineage>
</organism>
<keyword evidence="6" id="KW-1185">Reference proteome</keyword>
<dbReference type="GO" id="GO:0006334">
    <property type="term" value="P:nucleosome assembly"/>
    <property type="evidence" value="ECO:0007669"/>
    <property type="project" value="InterPro"/>
</dbReference>
<dbReference type="AlphaFoldDB" id="A0A1R3K6A5"/>
<dbReference type="InterPro" id="IPR036390">
    <property type="entry name" value="WH_DNA-bd_sf"/>
</dbReference>
<dbReference type="STRING" id="210143.A0A1R3K6A5"/>
<feature type="domain" description="H15" evidence="4">
    <location>
        <begin position="13"/>
        <end position="81"/>
    </location>
</feature>
<evidence type="ECO:0000313" key="6">
    <source>
        <dbReference type="Proteomes" id="UP000188268"/>
    </source>
</evidence>
<dbReference type="PANTHER" id="PTHR11467">
    <property type="entry name" value="HISTONE H1"/>
    <property type="match status" value="1"/>
</dbReference>
<protein>
    <submittedName>
        <fullName evidence="5">Histone H1/H5</fullName>
    </submittedName>
</protein>
<comment type="caution">
    <text evidence="5">The sequence shown here is derived from an EMBL/GenBank/DDBJ whole genome shotgun (WGS) entry which is preliminary data.</text>
</comment>
<dbReference type="GO" id="GO:0005634">
    <property type="term" value="C:nucleus"/>
    <property type="evidence" value="ECO:0007669"/>
    <property type="project" value="UniProtKB-SubCell"/>
</dbReference>
<dbReference type="GO" id="GO:0045910">
    <property type="term" value="P:negative regulation of DNA recombination"/>
    <property type="evidence" value="ECO:0007669"/>
    <property type="project" value="TreeGrafter"/>
</dbReference>
<comment type="subcellular location">
    <subcellularLocation>
        <location evidence="1">Nucleus</location>
    </subcellularLocation>
</comment>
<dbReference type="SMART" id="SM00526">
    <property type="entry name" value="H15"/>
    <property type="match status" value="1"/>
</dbReference>
<accession>A0A1R3K6A5</accession>
<gene>
    <name evidence="5" type="ORF">CCACVL1_02736</name>
</gene>
<dbReference type="GO" id="GO:0030261">
    <property type="term" value="P:chromosome condensation"/>
    <property type="evidence" value="ECO:0007669"/>
    <property type="project" value="TreeGrafter"/>
</dbReference>
<reference evidence="5 6" key="1">
    <citation type="submission" date="2013-09" db="EMBL/GenBank/DDBJ databases">
        <title>Corchorus capsularis genome sequencing.</title>
        <authorList>
            <person name="Alam M."/>
            <person name="Haque M.S."/>
            <person name="Islam M.S."/>
            <person name="Emdad E.M."/>
            <person name="Islam M.M."/>
            <person name="Ahmed B."/>
            <person name="Halim A."/>
            <person name="Hossen Q.M.M."/>
            <person name="Hossain M.Z."/>
            <person name="Ahmed R."/>
            <person name="Khan M.M."/>
            <person name="Islam R."/>
            <person name="Rashid M.M."/>
            <person name="Khan S.A."/>
            <person name="Rahman M.S."/>
            <person name="Alam M."/>
        </authorList>
    </citation>
    <scope>NUCLEOTIDE SEQUENCE [LARGE SCALE GENOMIC DNA]</scope>
    <source>
        <strain evidence="6">cv. CVL-1</strain>
        <tissue evidence="5">Whole seedling</tissue>
    </source>
</reference>
<evidence type="ECO:0000256" key="1">
    <source>
        <dbReference type="ARBA" id="ARBA00004123"/>
    </source>
</evidence>
<dbReference type="EMBL" id="AWWV01006194">
    <property type="protein sequence ID" value="OMP02637.1"/>
    <property type="molecule type" value="Genomic_DNA"/>
</dbReference>
<proteinExistence type="predicted"/>
<dbReference type="GO" id="GO:0031492">
    <property type="term" value="F:nucleosomal DNA binding"/>
    <property type="evidence" value="ECO:0007669"/>
    <property type="project" value="TreeGrafter"/>
</dbReference>
<keyword evidence="3" id="KW-0539">Nucleus</keyword>
<dbReference type="GO" id="GO:0000786">
    <property type="term" value="C:nucleosome"/>
    <property type="evidence" value="ECO:0007669"/>
    <property type="project" value="InterPro"/>
</dbReference>
<dbReference type="Gramene" id="OMP02637">
    <property type="protein sequence ID" value="OMP02637"/>
    <property type="gene ID" value="CCACVL1_02736"/>
</dbReference>
<evidence type="ECO:0000256" key="3">
    <source>
        <dbReference type="ARBA" id="ARBA00023242"/>
    </source>
</evidence>
<dbReference type="InterPro" id="IPR036388">
    <property type="entry name" value="WH-like_DNA-bd_sf"/>
</dbReference>
<sequence length="90" mass="9941">MKKKSSCRKAASSDPPFLKMISDAIATLKERTGSSQYVIAKFIEEKHKQLPSNFKKLLHVQIKTFVAFKLLSTSATAKKPSTAAESRNVA</sequence>
<dbReference type="Gene3D" id="1.10.10.10">
    <property type="entry name" value="Winged helix-like DNA-binding domain superfamily/Winged helix DNA-binding domain"/>
    <property type="match status" value="1"/>
</dbReference>
<evidence type="ECO:0000313" key="5">
    <source>
        <dbReference type="EMBL" id="OMP02637.1"/>
    </source>
</evidence>
<dbReference type="InterPro" id="IPR005818">
    <property type="entry name" value="Histone_H1/H5_H15"/>
</dbReference>
<evidence type="ECO:0000259" key="4">
    <source>
        <dbReference type="PROSITE" id="PS51504"/>
    </source>
</evidence>
<dbReference type="SUPFAM" id="SSF46785">
    <property type="entry name" value="Winged helix' DNA-binding domain"/>
    <property type="match status" value="1"/>
</dbReference>
<dbReference type="PANTHER" id="PTHR11467:SF131">
    <property type="entry name" value="HISTONE H1"/>
    <property type="match status" value="1"/>
</dbReference>